<feature type="transmembrane region" description="Helical" evidence="2">
    <location>
        <begin position="179"/>
        <end position="198"/>
    </location>
</feature>
<feature type="region of interest" description="Disordered" evidence="1">
    <location>
        <begin position="1"/>
        <end position="34"/>
    </location>
</feature>
<protein>
    <submittedName>
        <fullName evidence="3">Uncharacterized protein</fullName>
    </submittedName>
</protein>
<dbReference type="InterPro" id="IPR029058">
    <property type="entry name" value="AB_hydrolase_fold"/>
</dbReference>
<feature type="transmembrane region" description="Helical" evidence="2">
    <location>
        <begin position="210"/>
        <end position="232"/>
    </location>
</feature>
<dbReference type="Proteomes" id="UP000186817">
    <property type="component" value="Unassembled WGS sequence"/>
</dbReference>
<name>A0A1Q9EAX4_SYMMI</name>
<proteinExistence type="predicted"/>
<gene>
    <name evidence="3" type="ORF">AK812_SmicGene12391</name>
</gene>
<dbReference type="AlphaFoldDB" id="A0A1Q9EAX4"/>
<evidence type="ECO:0000313" key="3">
    <source>
        <dbReference type="EMBL" id="OLQ04557.1"/>
    </source>
</evidence>
<comment type="caution">
    <text evidence="3">The sequence shown here is derived from an EMBL/GenBank/DDBJ whole genome shotgun (WGS) entry which is preliminary data.</text>
</comment>
<keyword evidence="2" id="KW-1133">Transmembrane helix</keyword>
<keyword evidence="4" id="KW-1185">Reference proteome</keyword>
<feature type="compositionally biased region" description="Basic and acidic residues" evidence="1">
    <location>
        <begin position="1"/>
        <end position="27"/>
    </location>
</feature>
<dbReference type="OrthoDB" id="2498029at2759"/>
<evidence type="ECO:0000256" key="1">
    <source>
        <dbReference type="SAM" id="MobiDB-lite"/>
    </source>
</evidence>
<dbReference type="SUPFAM" id="SSF53474">
    <property type="entry name" value="alpha/beta-Hydrolases"/>
    <property type="match status" value="1"/>
</dbReference>
<dbReference type="EMBL" id="LSRX01000208">
    <property type="protein sequence ID" value="OLQ04557.1"/>
    <property type="molecule type" value="Genomic_DNA"/>
</dbReference>
<evidence type="ECO:0000256" key="2">
    <source>
        <dbReference type="SAM" id="Phobius"/>
    </source>
</evidence>
<accession>A0A1Q9EAX4</accession>
<dbReference type="Gene3D" id="3.40.50.1820">
    <property type="entry name" value="alpha/beta hydrolase"/>
    <property type="match status" value="1"/>
</dbReference>
<reference evidence="3 4" key="1">
    <citation type="submission" date="2016-02" db="EMBL/GenBank/DDBJ databases">
        <title>Genome analysis of coral dinoflagellate symbionts highlights evolutionary adaptations to a symbiotic lifestyle.</title>
        <authorList>
            <person name="Aranda M."/>
            <person name="Li Y."/>
            <person name="Liew Y.J."/>
            <person name="Baumgarten S."/>
            <person name="Simakov O."/>
            <person name="Wilson M."/>
            <person name="Piel J."/>
            <person name="Ashoor H."/>
            <person name="Bougouffa S."/>
            <person name="Bajic V.B."/>
            <person name="Ryu T."/>
            <person name="Ravasi T."/>
            <person name="Bayer T."/>
            <person name="Micklem G."/>
            <person name="Kim H."/>
            <person name="Bhak J."/>
            <person name="Lajeunesse T.C."/>
            <person name="Voolstra C.R."/>
        </authorList>
    </citation>
    <scope>NUCLEOTIDE SEQUENCE [LARGE SCALE GENOMIC DNA]</scope>
    <source>
        <strain evidence="3 4">CCMP2467</strain>
    </source>
</reference>
<evidence type="ECO:0000313" key="4">
    <source>
        <dbReference type="Proteomes" id="UP000186817"/>
    </source>
</evidence>
<sequence>MEALLHPESHGHGYSEGERALVEGKEVETEEKEEEKRVNVSGRELNTEMMLDWEDVFEDMASFAEELYGVSASPAGPEVMNRVRQLPLFLHGQSLGGMICLGVGLRLQRSQKLDGIFRGAPPATGLGLHLFVKYSVEAWLHPLSSCLIPGGSTKQEQQVGEIAKEWHSGKTRRPAPSGVVLPTLVCFSGTSIFFLLVWSTAMFGSGSPTLGILFPFVYMVVAGICGLCAHFAGRLRVGADD</sequence>
<keyword evidence="2" id="KW-0472">Membrane</keyword>
<organism evidence="3 4">
    <name type="scientific">Symbiodinium microadriaticum</name>
    <name type="common">Dinoflagellate</name>
    <name type="synonym">Zooxanthella microadriatica</name>
    <dbReference type="NCBI Taxonomy" id="2951"/>
    <lineage>
        <taxon>Eukaryota</taxon>
        <taxon>Sar</taxon>
        <taxon>Alveolata</taxon>
        <taxon>Dinophyceae</taxon>
        <taxon>Suessiales</taxon>
        <taxon>Symbiodiniaceae</taxon>
        <taxon>Symbiodinium</taxon>
    </lineage>
</organism>
<keyword evidence="2" id="KW-0812">Transmembrane</keyword>